<dbReference type="EMBL" id="LUUH01000097">
    <property type="protein sequence ID" value="OAH97594.1"/>
    <property type="molecule type" value="Genomic_DNA"/>
</dbReference>
<protein>
    <submittedName>
        <fullName evidence="1">Addiction module component CHP02574 family protein</fullName>
    </submittedName>
</protein>
<dbReference type="Proteomes" id="UP000077763">
    <property type="component" value="Unassembled WGS sequence"/>
</dbReference>
<dbReference type="RefSeq" id="WP_064038545.1">
    <property type="nucleotide sequence ID" value="NZ_LUUH01000097.1"/>
</dbReference>
<evidence type="ECO:0000313" key="2">
    <source>
        <dbReference type="Proteomes" id="UP000077763"/>
    </source>
</evidence>
<gene>
    <name evidence="1" type="ORF">A1353_22685</name>
</gene>
<proteinExistence type="predicted"/>
<accession>A0A177LX41</accession>
<name>A0A177LX41_METMH</name>
<sequence>MIIAEIKSMPISERIMLMEEIWDTLCHETEEIPSPDWHGEILKNRLELVHSNQAELLTLQELKNTNK</sequence>
<comment type="caution">
    <text evidence="1">The sequence shown here is derived from an EMBL/GenBank/DDBJ whole genome shotgun (WGS) entry which is preliminary data.</text>
</comment>
<organism evidence="1 2">
    <name type="scientific">Methylomonas methanica</name>
    <dbReference type="NCBI Taxonomy" id="421"/>
    <lineage>
        <taxon>Bacteria</taxon>
        <taxon>Pseudomonadati</taxon>
        <taxon>Pseudomonadota</taxon>
        <taxon>Gammaproteobacteria</taxon>
        <taxon>Methylococcales</taxon>
        <taxon>Methylococcaceae</taxon>
        <taxon>Methylomonas</taxon>
    </lineage>
</organism>
<dbReference type="Pfam" id="PF09720">
    <property type="entry name" value="Unstab_antitox"/>
    <property type="match status" value="1"/>
</dbReference>
<dbReference type="InterPro" id="IPR013406">
    <property type="entry name" value="CHP02574_addiction_mod"/>
</dbReference>
<evidence type="ECO:0000313" key="1">
    <source>
        <dbReference type="EMBL" id="OAH97594.1"/>
    </source>
</evidence>
<dbReference type="AlphaFoldDB" id="A0A177LX41"/>
<reference evidence="1 2" key="1">
    <citation type="submission" date="2016-03" db="EMBL/GenBank/DDBJ databases">
        <authorList>
            <person name="Ploux O."/>
        </authorList>
    </citation>
    <scope>NUCLEOTIDE SEQUENCE [LARGE SCALE GENOMIC DNA]</scope>
    <source>
        <strain evidence="1 2">R-45371</strain>
    </source>
</reference>